<dbReference type="PRINTS" id="PR00420">
    <property type="entry name" value="RNGMNOXGNASE"/>
</dbReference>
<dbReference type="GO" id="GO:0071949">
    <property type="term" value="F:FAD binding"/>
    <property type="evidence" value="ECO:0007669"/>
    <property type="project" value="InterPro"/>
</dbReference>
<keyword evidence="2" id="KW-0285">Flavoprotein</keyword>
<dbReference type="InterPro" id="IPR050641">
    <property type="entry name" value="RIFMO-like"/>
</dbReference>
<comment type="cofactor">
    <cofactor evidence="1">
        <name>FAD</name>
        <dbReference type="ChEBI" id="CHEBI:57692"/>
    </cofactor>
</comment>
<sequence length="560" mass="60266">MNNSLQASSSTHSPVVICGGGPSGLFLALDLAHRGISSVLIEPRRDIDRLRPRAKTTNARTMTHLRRLGLAERLRQAAALPTAYSQDVIFCSTLTGFEITRFHEAFQLSLGPYRWQPECGQQIPQPAVEEVLREQVAGNPLITTWYGYKVNGVTELDSMTSYGFNQHEVSCEDSLGNRRTVRADFVVGADGGSSVVRKSLGISLEGGSAALSNVSAVFTSADLGEKVGLDPAVQYWALSNGVCGMVGRMDLDDTWWAIIQGVSADDPEFDAAHAIRTMAGTDIDVEILATDPWTARMLLASSYGRSGIYLVGDAAHLNPPWGGHGFNTCIGDASNLAWKLAAVLQGWAEVNLLESYEPERRQVAQRTISDASDNGKALAYNFASPLLNAVGERGEAARESARKHLQVKASEFHSLGLVLGYHYADSPIVARDGSEPPAAHPIDYVPSTTPGCLLPHAWLSSGRALYDELGPGFTLLLSKQAAASQQELQQVERILAFANSSGIPLAVNVIDTGQFPAEARWAADVVLVRPDQHVGWQGNDLDEVIGALQLCTGHRSSARV</sequence>
<dbReference type="PANTHER" id="PTHR43004">
    <property type="entry name" value="TRK SYSTEM POTASSIUM UPTAKE PROTEIN"/>
    <property type="match status" value="1"/>
</dbReference>
<protein>
    <submittedName>
        <fullName evidence="5">FAD-dependent monooxygenase</fullName>
    </submittedName>
</protein>
<dbReference type="Gene3D" id="3.30.9.10">
    <property type="entry name" value="D-Amino Acid Oxidase, subunit A, domain 2"/>
    <property type="match status" value="1"/>
</dbReference>
<dbReference type="InterPro" id="IPR036188">
    <property type="entry name" value="FAD/NAD-bd_sf"/>
</dbReference>
<dbReference type="AlphaFoldDB" id="A0AA94XRI6"/>
<keyword evidence="5" id="KW-0560">Oxidoreductase</keyword>
<keyword evidence="3" id="KW-0274">FAD</keyword>
<proteinExistence type="predicted"/>
<gene>
    <name evidence="5" type="ORF">NUH22_15920</name>
</gene>
<dbReference type="Proteomes" id="UP001060018">
    <property type="component" value="Chromosome"/>
</dbReference>
<organism evidence="5 6">
    <name type="scientific">Glutamicibacter halophytocola</name>
    <dbReference type="NCBI Taxonomy" id="1933880"/>
    <lineage>
        <taxon>Bacteria</taxon>
        <taxon>Bacillati</taxon>
        <taxon>Actinomycetota</taxon>
        <taxon>Actinomycetes</taxon>
        <taxon>Micrococcales</taxon>
        <taxon>Micrococcaceae</taxon>
        <taxon>Glutamicibacter</taxon>
    </lineage>
</organism>
<dbReference type="Pfam" id="PF21274">
    <property type="entry name" value="Rng_hyd_C"/>
    <property type="match status" value="1"/>
</dbReference>
<feature type="domain" description="FAD-binding" evidence="4">
    <location>
        <begin position="14"/>
        <end position="369"/>
    </location>
</feature>
<dbReference type="PANTHER" id="PTHR43004:SF19">
    <property type="entry name" value="BINDING MONOOXYGENASE, PUTATIVE (JCVI)-RELATED"/>
    <property type="match status" value="1"/>
</dbReference>
<evidence type="ECO:0000256" key="2">
    <source>
        <dbReference type="ARBA" id="ARBA00022630"/>
    </source>
</evidence>
<evidence type="ECO:0000313" key="6">
    <source>
        <dbReference type="Proteomes" id="UP001060018"/>
    </source>
</evidence>
<evidence type="ECO:0000313" key="5">
    <source>
        <dbReference type="EMBL" id="UUX58759.1"/>
    </source>
</evidence>
<dbReference type="SUPFAM" id="SSF51905">
    <property type="entry name" value="FAD/NAD(P)-binding domain"/>
    <property type="match status" value="1"/>
</dbReference>
<dbReference type="NCBIfam" id="NF004780">
    <property type="entry name" value="PRK06126.1"/>
    <property type="match status" value="1"/>
</dbReference>
<keyword evidence="5" id="KW-0503">Monooxygenase</keyword>
<dbReference type="Pfam" id="PF01494">
    <property type="entry name" value="FAD_binding_3"/>
    <property type="match status" value="1"/>
</dbReference>
<dbReference type="RefSeq" id="WP_257745613.1">
    <property type="nucleotide sequence ID" value="NZ_CP102487.1"/>
</dbReference>
<evidence type="ECO:0000256" key="1">
    <source>
        <dbReference type="ARBA" id="ARBA00001974"/>
    </source>
</evidence>
<evidence type="ECO:0000259" key="4">
    <source>
        <dbReference type="Pfam" id="PF01494"/>
    </source>
</evidence>
<dbReference type="Gene3D" id="3.40.30.120">
    <property type="match status" value="1"/>
</dbReference>
<evidence type="ECO:0000256" key="3">
    <source>
        <dbReference type="ARBA" id="ARBA00022827"/>
    </source>
</evidence>
<name>A0AA94XRI6_9MICC</name>
<dbReference type="Gene3D" id="3.50.50.60">
    <property type="entry name" value="FAD/NAD(P)-binding domain"/>
    <property type="match status" value="1"/>
</dbReference>
<accession>A0AA94XRI6</accession>
<reference evidence="5" key="1">
    <citation type="journal article" date="2022" name="Pest Manag. Sci.">
        <title>Glutamicibacter halophytocola-mediated host fitness of potato tuber moth on Solanaceae crops.</title>
        <authorList>
            <person name="Wang W."/>
            <person name="Xiao G."/>
            <person name="Du G."/>
            <person name="Chang L."/>
            <person name="Yang Y."/>
            <person name="Ye J."/>
            <person name="Chen B."/>
        </authorList>
    </citation>
    <scope>NUCLEOTIDE SEQUENCE</scope>
    <source>
        <strain evidence="5">S2</strain>
    </source>
</reference>
<dbReference type="GO" id="GO:0016709">
    <property type="term" value="F:oxidoreductase activity, acting on paired donors, with incorporation or reduction of molecular oxygen, NAD(P)H as one donor, and incorporation of one atom of oxygen"/>
    <property type="evidence" value="ECO:0007669"/>
    <property type="project" value="UniProtKB-ARBA"/>
</dbReference>
<dbReference type="EMBL" id="CP102487">
    <property type="protein sequence ID" value="UUX58759.1"/>
    <property type="molecule type" value="Genomic_DNA"/>
</dbReference>
<dbReference type="InterPro" id="IPR002938">
    <property type="entry name" value="FAD-bd"/>
</dbReference>